<accession>A0A0F9LWD8</accession>
<dbReference type="SUPFAM" id="SSF63829">
    <property type="entry name" value="Calcium-dependent phosphotriesterase"/>
    <property type="match status" value="1"/>
</dbReference>
<dbReference type="EMBL" id="LAZR01011496">
    <property type="protein sequence ID" value="KKM61377.1"/>
    <property type="molecule type" value="Genomic_DNA"/>
</dbReference>
<comment type="caution">
    <text evidence="1">The sequence shown here is derived from an EMBL/GenBank/DDBJ whole genome shotgun (WGS) entry which is preliminary data.</text>
</comment>
<name>A0A0F9LWD8_9ZZZZ</name>
<proteinExistence type="predicted"/>
<dbReference type="AlphaFoldDB" id="A0A0F9LWD8"/>
<organism evidence="1">
    <name type="scientific">marine sediment metagenome</name>
    <dbReference type="NCBI Taxonomy" id="412755"/>
    <lineage>
        <taxon>unclassified sequences</taxon>
        <taxon>metagenomes</taxon>
        <taxon>ecological metagenomes</taxon>
    </lineage>
</organism>
<dbReference type="PROSITE" id="PS51257">
    <property type="entry name" value="PROKAR_LIPOPROTEIN"/>
    <property type="match status" value="1"/>
</dbReference>
<gene>
    <name evidence="1" type="ORF">LCGC14_1532370</name>
</gene>
<evidence type="ECO:0008006" key="2">
    <source>
        <dbReference type="Google" id="ProtNLM"/>
    </source>
</evidence>
<dbReference type="Pfam" id="PF17170">
    <property type="entry name" value="DUF5128"/>
    <property type="match status" value="1"/>
</dbReference>
<protein>
    <recommendedName>
        <fullName evidence="2">6-bladed beta-propeller</fullName>
    </recommendedName>
</protein>
<sequence>MTPPMTRCNHWCLSVSTPLASLLAVGLFVACGSQDTWGKPAITRRDSTGVQITENDLERLQATCVLGVSPTVTIGTAEGDEKYQLYRVFGARRLSDGRIAVVNQGSQQLRFYDQQGRFVSQTGRAGEGPGEFRDAFHLWVLPGDTVWVGDYRPWRFLVFGPDGQWVRTVQADPMYINTAVTSVLDDGRFILAERPRTTQSGTQFELRHLTLALHGVDGALIDTIGTYPNGRWGRVDDTPGAVTLYPLFESFTRVTSTGSHIVVAHSSEPQFSILSATDEVRVERIVRWTPGDRAISSGEIEAERQRLAEPYEDLDPGLRRRLLAPLVSQDRPVADQFPAFAAIAAGRDRRIWVREYGRPTTPDSHQWLAFDAEGRFQCRATIPAFAVILEFGEDYLLVEDSDELGVERVFQYSLSPPNDND</sequence>
<evidence type="ECO:0000313" key="1">
    <source>
        <dbReference type="EMBL" id="KKM61377.1"/>
    </source>
</evidence>
<reference evidence="1" key="1">
    <citation type="journal article" date="2015" name="Nature">
        <title>Complex archaea that bridge the gap between prokaryotes and eukaryotes.</title>
        <authorList>
            <person name="Spang A."/>
            <person name="Saw J.H."/>
            <person name="Jorgensen S.L."/>
            <person name="Zaremba-Niedzwiedzka K."/>
            <person name="Martijn J."/>
            <person name="Lind A.E."/>
            <person name="van Eijk R."/>
            <person name="Schleper C."/>
            <person name="Guy L."/>
            <person name="Ettema T.J."/>
        </authorList>
    </citation>
    <scope>NUCLEOTIDE SEQUENCE</scope>
</reference>
<dbReference type="Gene3D" id="2.120.10.30">
    <property type="entry name" value="TolB, C-terminal domain"/>
    <property type="match status" value="1"/>
</dbReference>
<dbReference type="InterPro" id="IPR011042">
    <property type="entry name" value="6-blade_b-propeller_TolB-like"/>
</dbReference>